<dbReference type="Proteomes" id="UP000233256">
    <property type="component" value="Unassembled WGS sequence"/>
</dbReference>
<evidence type="ECO:0000313" key="4">
    <source>
        <dbReference type="Proteomes" id="UP000233256"/>
    </source>
</evidence>
<protein>
    <submittedName>
        <fullName evidence="3">Uncharacterized protein</fullName>
    </submittedName>
</protein>
<sequence>MNCSKLTTTVPALSIFSIFSIVSGLYLFLIIMTPSPCLSAPADTILGISIGLEKAGQYEKAISSWVKAEGEVTPHVFHQRLGWLNYLGGWYKTGLDHYLESTITKPGDYNSILGVVNCLMALGRYQEARPILENLFSLNDQDLLLLRTYSTLLYSGGFYKDQINLAIDNPDDPILNTTRGWSYFQQGKYSSARDTFKKLLQDAPQDKTLLSALESAYMPGSLNAGFFNTSISYGLGLPDKTVRNGLLSYSPHKWLSLRGIYSRTTTTDRSFMESSYDLGMTMTFGKDHTFGMDYLWFNNNDALSDSSHLISLQLGTKLSDKSWINLEGDFSAYNQLNVRQFSPRIDWTPNRGWWFQLKGYIISHTGANSPGGNQSAVKLTVTKYVRANWKISGHFWEGEKRLSFESDKVFSFNTLDLYTGGFGFEVAYTAPRAIEIQAGYVSQTMEPFALGGASTTANQITLGLKLRH</sequence>
<dbReference type="EMBL" id="PGXC01000026">
    <property type="protein sequence ID" value="PKK89069.1"/>
    <property type="molecule type" value="Genomic_DNA"/>
</dbReference>
<keyword evidence="2" id="KW-1133">Transmembrane helix</keyword>
<name>A0A2N1PL65_9BACT</name>
<evidence type="ECO:0000256" key="2">
    <source>
        <dbReference type="SAM" id="Phobius"/>
    </source>
</evidence>
<evidence type="ECO:0000313" key="3">
    <source>
        <dbReference type="EMBL" id="PKK89069.1"/>
    </source>
</evidence>
<reference evidence="3 4" key="1">
    <citation type="journal article" date="2017" name="ISME J.">
        <title>Potential for microbial H2 and metal transformations associated with novel bacteria and archaea in deep terrestrial subsurface sediments.</title>
        <authorList>
            <person name="Hernsdorf A.W."/>
            <person name="Amano Y."/>
            <person name="Miyakawa K."/>
            <person name="Ise K."/>
            <person name="Suzuki Y."/>
            <person name="Anantharaman K."/>
            <person name="Probst A."/>
            <person name="Burstein D."/>
            <person name="Thomas B.C."/>
            <person name="Banfield J.F."/>
        </authorList>
    </citation>
    <scope>NUCLEOTIDE SEQUENCE [LARGE SCALE GENOMIC DNA]</scope>
    <source>
        <strain evidence="3">HGW-Wallbacteria-1</strain>
    </source>
</reference>
<accession>A0A2N1PL65</accession>
<dbReference type="InterPro" id="IPR019734">
    <property type="entry name" value="TPR_rpt"/>
</dbReference>
<organism evidence="3 4">
    <name type="scientific">Candidatus Wallbacteria bacterium HGW-Wallbacteria-1</name>
    <dbReference type="NCBI Taxonomy" id="2013854"/>
    <lineage>
        <taxon>Bacteria</taxon>
        <taxon>Candidatus Walliibacteriota</taxon>
    </lineage>
</organism>
<dbReference type="AlphaFoldDB" id="A0A2N1PL65"/>
<comment type="caution">
    <text evidence="3">The sequence shown here is derived from an EMBL/GenBank/DDBJ whole genome shotgun (WGS) entry which is preliminary data.</text>
</comment>
<dbReference type="SUPFAM" id="SSF48452">
    <property type="entry name" value="TPR-like"/>
    <property type="match status" value="1"/>
</dbReference>
<keyword evidence="1" id="KW-0802">TPR repeat</keyword>
<dbReference type="InterPro" id="IPR011990">
    <property type="entry name" value="TPR-like_helical_dom_sf"/>
</dbReference>
<dbReference type="PROSITE" id="PS50005">
    <property type="entry name" value="TPR"/>
    <property type="match status" value="1"/>
</dbReference>
<keyword evidence="2" id="KW-0472">Membrane</keyword>
<gene>
    <name evidence="3" type="ORF">CVV64_16105</name>
</gene>
<feature type="transmembrane region" description="Helical" evidence="2">
    <location>
        <begin position="12"/>
        <end position="32"/>
    </location>
</feature>
<keyword evidence="2" id="KW-0812">Transmembrane</keyword>
<proteinExistence type="predicted"/>
<dbReference type="Pfam" id="PF13174">
    <property type="entry name" value="TPR_6"/>
    <property type="match status" value="1"/>
</dbReference>
<feature type="repeat" description="TPR" evidence="1">
    <location>
        <begin position="173"/>
        <end position="206"/>
    </location>
</feature>
<evidence type="ECO:0000256" key="1">
    <source>
        <dbReference type="PROSITE-ProRule" id="PRU00339"/>
    </source>
</evidence>
<dbReference type="Gene3D" id="1.25.40.10">
    <property type="entry name" value="Tetratricopeptide repeat domain"/>
    <property type="match status" value="1"/>
</dbReference>